<gene>
    <name evidence="2" type="ORF">SAMN04489747_1490</name>
</gene>
<sequence length="92" mass="9527">MRDHPVVPRAIGPGQRLLRSALVVLAALATLTTLAACRGATETTPLPATRPAGARSEQVDVEAWLNGVLPRGPGPGAGAVGLTLFQEHGLEW</sequence>
<keyword evidence="3" id="KW-1185">Reference proteome</keyword>
<feature type="signal peptide" evidence="1">
    <location>
        <begin position="1"/>
        <end position="35"/>
    </location>
</feature>
<evidence type="ECO:0000256" key="1">
    <source>
        <dbReference type="SAM" id="SignalP"/>
    </source>
</evidence>
<organism evidence="2 3">
    <name type="scientific">Auraticoccus monumenti</name>
    <dbReference type="NCBI Taxonomy" id="675864"/>
    <lineage>
        <taxon>Bacteria</taxon>
        <taxon>Bacillati</taxon>
        <taxon>Actinomycetota</taxon>
        <taxon>Actinomycetes</taxon>
        <taxon>Propionibacteriales</taxon>
        <taxon>Propionibacteriaceae</taxon>
        <taxon>Auraticoccus</taxon>
    </lineage>
</organism>
<evidence type="ECO:0000313" key="2">
    <source>
        <dbReference type="EMBL" id="SDD67323.1"/>
    </source>
</evidence>
<feature type="chain" id="PRO_5039641512" evidence="1">
    <location>
        <begin position="36"/>
        <end position="92"/>
    </location>
</feature>
<proteinExistence type="predicted"/>
<dbReference type="EMBL" id="LT629688">
    <property type="protein sequence ID" value="SDD67323.1"/>
    <property type="molecule type" value="Genomic_DNA"/>
</dbReference>
<accession>A0A1G6WNS8</accession>
<dbReference type="AlphaFoldDB" id="A0A1G6WNS8"/>
<protein>
    <submittedName>
        <fullName evidence="2">Uncharacterized protein</fullName>
    </submittedName>
</protein>
<reference evidence="2 3" key="1">
    <citation type="submission" date="2016-10" db="EMBL/GenBank/DDBJ databases">
        <authorList>
            <person name="de Groot N.N."/>
        </authorList>
    </citation>
    <scope>NUCLEOTIDE SEQUENCE [LARGE SCALE GENOMIC DNA]</scope>
    <source>
        <strain evidence="2 3">MON 2.2</strain>
    </source>
</reference>
<evidence type="ECO:0000313" key="3">
    <source>
        <dbReference type="Proteomes" id="UP000198546"/>
    </source>
</evidence>
<keyword evidence="1" id="KW-0732">Signal</keyword>
<name>A0A1G6WNS8_9ACTN</name>
<dbReference type="Proteomes" id="UP000198546">
    <property type="component" value="Chromosome i"/>
</dbReference>
<dbReference type="RefSeq" id="WP_090592023.1">
    <property type="nucleotide sequence ID" value="NZ_LT629688.1"/>
</dbReference>